<reference evidence="1 2" key="1">
    <citation type="submission" date="2020-09" db="EMBL/GenBank/DDBJ databases">
        <title>Sphingomonas sp., a new species isolated from pork steak.</title>
        <authorList>
            <person name="Heidler von Heilborn D."/>
        </authorList>
    </citation>
    <scope>NUCLEOTIDE SEQUENCE [LARGE SCALE GENOMIC DNA]</scope>
    <source>
        <strain evidence="2">S8-3T</strain>
    </source>
</reference>
<accession>A0A7H0LJX6</accession>
<dbReference type="EMBL" id="CP061038">
    <property type="protein sequence ID" value="QNQ09979.1"/>
    <property type="molecule type" value="Genomic_DNA"/>
</dbReference>
<name>A0A7H0LJX6_9SPHN</name>
<gene>
    <name evidence="1" type="ORF">H3Z74_01620</name>
</gene>
<dbReference type="RefSeq" id="WP_187762287.1">
    <property type="nucleotide sequence ID" value="NZ_CP061038.1"/>
</dbReference>
<keyword evidence="2" id="KW-1185">Reference proteome</keyword>
<dbReference type="KEGG" id="spap:H3Z74_01620"/>
<dbReference type="Proteomes" id="UP000516148">
    <property type="component" value="Chromosome"/>
</dbReference>
<evidence type="ECO:0000313" key="1">
    <source>
        <dbReference type="EMBL" id="QNQ09979.1"/>
    </source>
</evidence>
<organism evidence="1 2">
    <name type="scientific">Sphingomonas alpina</name>
    <dbReference type="NCBI Taxonomy" id="653931"/>
    <lineage>
        <taxon>Bacteria</taxon>
        <taxon>Pseudomonadati</taxon>
        <taxon>Pseudomonadota</taxon>
        <taxon>Alphaproteobacteria</taxon>
        <taxon>Sphingomonadales</taxon>
        <taxon>Sphingomonadaceae</taxon>
        <taxon>Sphingomonas</taxon>
    </lineage>
</organism>
<sequence>MPKGAYILPGSAVPKILRQCSRSAPKIGEGSWQPQAAGIRELEAALPGELRKRSSGESSHWQNLLRDWRRQYVGIVRGGRRYIYGSFAQDDSSSIAFDWQREPMQVCDGGVSFFGVEYDVARRRFTHVAFNGPY</sequence>
<dbReference type="AlphaFoldDB" id="A0A7H0LJX6"/>
<evidence type="ECO:0000313" key="2">
    <source>
        <dbReference type="Proteomes" id="UP000516148"/>
    </source>
</evidence>
<protein>
    <submittedName>
        <fullName evidence="1">Uncharacterized protein</fullName>
    </submittedName>
</protein>
<proteinExistence type="predicted"/>